<name>A0A9P8TRV8_9HYPO</name>
<evidence type="ECO:0000313" key="2">
    <source>
        <dbReference type="Proteomes" id="UP000827724"/>
    </source>
</evidence>
<accession>A0A9P8TRV8</accession>
<keyword evidence="2" id="KW-1185">Reference proteome</keyword>
<organism evidence="1 2">
    <name type="scientific">Trichoderma cornu-damae</name>
    <dbReference type="NCBI Taxonomy" id="654480"/>
    <lineage>
        <taxon>Eukaryota</taxon>
        <taxon>Fungi</taxon>
        <taxon>Dikarya</taxon>
        <taxon>Ascomycota</taxon>
        <taxon>Pezizomycotina</taxon>
        <taxon>Sordariomycetes</taxon>
        <taxon>Hypocreomycetidae</taxon>
        <taxon>Hypocreales</taxon>
        <taxon>Hypocreaceae</taxon>
        <taxon>Trichoderma</taxon>
    </lineage>
</organism>
<dbReference type="EMBL" id="JAIWOZ010000005">
    <property type="protein sequence ID" value="KAH6604821.1"/>
    <property type="molecule type" value="Genomic_DNA"/>
</dbReference>
<comment type="caution">
    <text evidence="1">The sequence shown here is derived from an EMBL/GenBank/DDBJ whole genome shotgun (WGS) entry which is preliminary data.</text>
</comment>
<protein>
    <submittedName>
        <fullName evidence="1">Uncharacterized protein</fullName>
    </submittedName>
</protein>
<dbReference type="Proteomes" id="UP000827724">
    <property type="component" value="Unassembled WGS sequence"/>
</dbReference>
<proteinExistence type="predicted"/>
<dbReference type="AlphaFoldDB" id="A0A9P8TRV8"/>
<dbReference type="OrthoDB" id="4802432at2759"/>
<gene>
    <name evidence="1" type="ORF">Trco_006528</name>
</gene>
<sequence>MVAQTWIIAKWSEVAQKHSHSTLAYDVNPFTKTKAEISNLALDLITQIILENEPYGWSLNEKSDPSQHGESLNSTLANPGLLGGDQLMDGFELDTDLTSLQADVMALDAEIYALVQQHYG</sequence>
<reference evidence="1" key="1">
    <citation type="submission" date="2021-08" db="EMBL/GenBank/DDBJ databases">
        <title>Chromosome-Level Trichoderma cornu-damae using Hi-C Data.</title>
        <authorList>
            <person name="Kim C.S."/>
        </authorList>
    </citation>
    <scope>NUCLEOTIDE SEQUENCE</scope>
    <source>
        <strain evidence="1">KA19-0412C</strain>
    </source>
</reference>
<evidence type="ECO:0000313" key="1">
    <source>
        <dbReference type="EMBL" id="KAH6604821.1"/>
    </source>
</evidence>